<sequence length="50" mass="5590">MKKRAIKNLAFRKSIISKFDHVEKIKGGNRSETSCLCGPSQCDCIAEDTM</sequence>
<dbReference type="RefSeq" id="WP_160128945.1">
    <property type="nucleotide sequence ID" value="NZ_CP019288.1"/>
</dbReference>
<gene>
    <name evidence="1" type="ORF">IMCC3317_15780</name>
</gene>
<evidence type="ECO:0000313" key="1">
    <source>
        <dbReference type="EMBL" id="QHI36219.1"/>
    </source>
</evidence>
<dbReference type="EMBL" id="CP019288">
    <property type="protein sequence ID" value="QHI36219.1"/>
    <property type="molecule type" value="Genomic_DNA"/>
</dbReference>
<dbReference type="KEGG" id="kan:IMCC3317_15780"/>
<reference evidence="1 2" key="1">
    <citation type="journal article" date="2013" name="Int. J. Syst. Evol. Microbiol.">
        <title>Kordia antarctica sp. nov., isolated from Antarctic seawater.</title>
        <authorList>
            <person name="Baek K."/>
            <person name="Choi A."/>
            <person name="Kang I."/>
            <person name="Lee K."/>
            <person name="Cho J.C."/>
        </authorList>
    </citation>
    <scope>NUCLEOTIDE SEQUENCE [LARGE SCALE GENOMIC DNA]</scope>
    <source>
        <strain evidence="1 2">IMCC3317</strain>
    </source>
</reference>
<dbReference type="OrthoDB" id="1453754at2"/>
<protein>
    <submittedName>
        <fullName evidence="1">Uncharacterized protein</fullName>
    </submittedName>
</protein>
<accession>A0A7L4ZIH3</accession>
<organism evidence="1 2">
    <name type="scientific">Kordia antarctica</name>
    <dbReference type="NCBI Taxonomy" id="1218801"/>
    <lineage>
        <taxon>Bacteria</taxon>
        <taxon>Pseudomonadati</taxon>
        <taxon>Bacteroidota</taxon>
        <taxon>Flavobacteriia</taxon>
        <taxon>Flavobacteriales</taxon>
        <taxon>Flavobacteriaceae</taxon>
        <taxon>Kordia</taxon>
    </lineage>
</organism>
<dbReference type="Proteomes" id="UP000464657">
    <property type="component" value="Chromosome"/>
</dbReference>
<evidence type="ECO:0000313" key="2">
    <source>
        <dbReference type="Proteomes" id="UP000464657"/>
    </source>
</evidence>
<proteinExistence type="predicted"/>
<dbReference type="AlphaFoldDB" id="A0A7L4ZIH3"/>
<name>A0A7L4ZIH3_9FLAO</name>
<keyword evidence="2" id="KW-1185">Reference proteome</keyword>